<evidence type="ECO:0000313" key="13">
    <source>
        <dbReference type="Proteomes" id="UP000192671"/>
    </source>
</evidence>
<dbReference type="Proteomes" id="UP000192671">
    <property type="component" value="Unassembled WGS sequence"/>
</dbReference>
<evidence type="ECO:0000256" key="10">
    <source>
        <dbReference type="SAM" id="Phobius"/>
    </source>
</evidence>
<dbReference type="Gene3D" id="1.20.1530.20">
    <property type="match status" value="1"/>
</dbReference>
<keyword evidence="3" id="KW-0050">Antiport</keyword>
<keyword evidence="5" id="KW-0633">Potassium transport</keyword>
<comment type="caution">
    <text evidence="12">The sequence shown here is derived from an EMBL/GenBank/DDBJ whole genome shotgun (WGS) entry which is preliminary data.</text>
</comment>
<evidence type="ECO:0000256" key="3">
    <source>
        <dbReference type="ARBA" id="ARBA00022449"/>
    </source>
</evidence>
<dbReference type="PROSITE" id="PS51202">
    <property type="entry name" value="RCK_C"/>
    <property type="match status" value="1"/>
</dbReference>
<dbReference type="GO" id="GO:1902600">
    <property type="term" value="P:proton transmembrane transport"/>
    <property type="evidence" value="ECO:0007669"/>
    <property type="project" value="InterPro"/>
</dbReference>
<dbReference type="SUPFAM" id="SSF116726">
    <property type="entry name" value="TrkA C-terminal domain-like"/>
    <property type="match status" value="1"/>
</dbReference>
<dbReference type="PANTHER" id="PTHR32507">
    <property type="entry name" value="NA(+)/H(+) ANTIPORTER 1"/>
    <property type="match status" value="1"/>
</dbReference>
<keyword evidence="2" id="KW-0813">Transport</keyword>
<comment type="subcellular location">
    <subcellularLocation>
        <location evidence="1">Cell membrane</location>
        <topology evidence="1">Multi-pass membrane protein</topology>
    </subcellularLocation>
</comment>
<evidence type="ECO:0000256" key="2">
    <source>
        <dbReference type="ARBA" id="ARBA00022448"/>
    </source>
</evidence>
<evidence type="ECO:0000313" key="12">
    <source>
        <dbReference type="EMBL" id="ORI07745.1"/>
    </source>
</evidence>
<dbReference type="GO" id="GO:0005886">
    <property type="term" value="C:plasma membrane"/>
    <property type="evidence" value="ECO:0007669"/>
    <property type="project" value="UniProtKB-SubCell"/>
</dbReference>
<evidence type="ECO:0000256" key="9">
    <source>
        <dbReference type="ARBA" id="ARBA00023136"/>
    </source>
</evidence>
<evidence type="ECO:0000256" key="7">
    <source>
        <dbReference type="ARBA" id="ARBA00022989"/>
    </source>
</evidence>
<dbReference type="GO" id="GO:0006813">
    <property type="term" value="P:potassium ion transport"/>
    <property type="evidence" value="ECO:0007669"/>
    <property type="project" value="UniProtKB-KW"/>
</dbReference>
<dbReference type="GO" id="GO:0008324">
    <property type="term" value="F:monoatomic cation transmembrane transporter activity"/>
    <property type="evidence" value="ECO:0007669"/>
    <property type="project" value="InterPro"/>
</dbReference>
<dbReference type="InterPro" id="IPR036721">
    <property type="entry name" value="RCK_C_sf"/>
</dbReference>
<keyword evidence="5" id="KW-0630">Potassium</keyword>
<evidence type="ECO:0000256" key="1">
    <source>
        <dbReference type="ARBA" id="ARBA00004651"/>
    </source>
</evidence>
<dbReference type="InterPro" id="IPR006037">
    <property type="entry name" value="RCK_C"/>
</dbReference>
<dbReference type="AlphaFoldDB" id="A0A1X0U1U8"/>
<evidence type="ECO:0000256" key="5">
    <source>
        <dbReference type="ARBA" id="ARBA00022538"/>
    </source>
</evidence>
<name>A0A1X0U1U8_9BACT</name>
<keyword evidence="6 10" id="KW-0812">Transmembrane</keyword>
<keyword evidence="9 10" id="KW-0472">Membrane</keyword>
<feature type="transmembrane region" description="Helical" evidence="10">
    <location>
        <begin position="83"/>
        <end position="105"/>
    </location>
</feature>
<sequence>MENLLLFFAVLLITSILLSKISDKFGIPSLIIFLGVGMLAGSDGLLGVNFDDQMIAQNVGMLALIFILYAGGLDTDFAAIKPIFARGLALATLGVFLTALAIAPVAKYLLDFTWVEAFLLGSIISSTDAAAVFAILRAKKISLKNSIAPLLELESGSNDSMAIFLTMTIIQMISLNSTPSASEWAITLVKQFGIGIAMGYLFGVALPAIFNRLRLKSWGLYPVFSIAWILLLYTLCFKVGGNGYLAVYIAGIFINKKEFSHKKNLVGFHDGIAWTMQIVVFLTLGLLVNPSELPATALMALVLALWLMFFARPLGVFASLAFSKFKINEQIFISWVGLRGVVPVVLATYVYVDGVRDADMIFNIIFFMVLISILIQGMSLGFAADKFKVKESEQEDVKAVENSPILSYTLRQHTIHYGSKLIGKDLAQLELPTEFLIILIKRKNEYQKPTGSTIFEENDLLLIQCENQVLYQDTIKYLTY</sequence>
<feature type="transmembrane region" description="Helical" evidence="10">
    <location>
        <begin position="29"/>
        <end position="48"/>
    </location>
</feature>
<feature type="transmembrane region" description="Helical" evidence="10">
    <location>
        <begin position="266"/>
        <end position="287"/>
    </location>
</feature>
<organism evidence="12 13">
    <name type="scientific">Campylobacter concisus</name>
    <dbReference type="NCBI Taxonomy" id="199"/>
    <lineage>
        <taxon>Bacteria</taxon>
        <taxon>Pseudomonadati</taxon>
        <taxon>Campylobacterota</taxon>
        <taxon>Epsilonproteobacteria</taxon>
        <taxon>Campylobacterales</taxon>
        <taxon>Campylobacteraceae</taxon>
        <taxon>Campylobacter</taxon>
    </lineage>
</organism>
<dbReference type="InterPro" id="IPR038770">
    <property type="entry name" value="Na+/solute_symporter_sf"/>
</dbReference>
<feature type="transmembrane region" description="Helical" evidence="10">
    <location>
        <begin position="332"/>
        <end position="352"/>
    </location>
</feature>
<evidence type="ECO:0000256" key="4">
    <source>
        <dbReference type="ARBA" id="ARBA00022475"/>
    </source>
</evidence>
<dbReference type="Pfam" id="PF00999">
    <property type="entry name" value="Na_H_Exchanger"/>
    <property type="match status" value="1"/>
</dbReference>
<accession>A0A1X0U1U8</accession>
<reference evidence="12 13" key="1">
    <citation type="journal article" date="2017" name="Gene Rep">
        <title>The ribosomal RNA operon (rrn) of Campylobacter concisus supports molecular typing to genomospecies level.</title>
        <authorList>
            <person name="Huq M."/>
            <person name="Van T.T.H."/>
            <person name="Gurtler V."/>
            <person name="Elshagmani E."/>
            <person name="Allemailem K.S."/>
            <person name="Smooker P.M."/>
            <person name="Istivan T.S."/>
        </authorList>
    </citation>
    <scope>NUCLEOTIDE SEQUENCE [LARGE SCALE GENOMIC DNA]</scope>
    <source>
        <strain evidence="12 13">RCH 26</strain>
    </source>
</reference>
<dbReference type="EMBL" id="LVWL01000019">
    <property type="protein sequence ID" value="ORI07745.1"/>
    <property type="molecule type" value="Genomic_DNA"/>
</dbReference>
<feature type="transmembrane region" description="Helical" evidence="10">
    <location>
        <begin position="364"/>
        <end position="384"/>
    </location>
</feature>
<feature type="transmembrane region" description="Helical" evidence="10">
    <location>
        <begin position="55"/>
        <end position="71"/>
    </location>
</feature>
<dbReference type="NCBIfam" id="NF003716">
    <property type="entry name" value="PRK05326.1-3"/>
    <property type="match status" value="1"/>
</dbReference>
<feature type="domain" description="RCK C-terminal" evidence="11">
    <location>
        <begin position="398"/>
        <end position="480"/>
    </location>
</feature>
<feature type="transmembrane region" description="Helical" evidence="10">
    <location>
        <begin position="230"/>
        <end position="254"/>
    </location>
</feature>
<dbReference type="NCBIfam" id="NF003715">
    <property type="entry name" value="PRK05326.1-2"/>
    <property type="match status" value="1"/>
</dbReference>
<feature type="transmembrane region" description="Helical" evidence="10">
    <location>
        <begin position="293"/>
        <end position="311"/>
    </location>
</feature>
<evidence type="ECO:0000259" key="11">
    <source>
        <dbReference type="PROSITE" id="PS51202"/>
    </source>
</evidence>
<evidence type="ECO:0000256" key="8">
    <source>
        <dbReference type="ARBA" id="ARBA00023065"/>
    </source>
</evidence>
<feature type="transmembrane region" description="Helical" evidence="10">
    <location>
        <begin position="188"/>
        <end position="210"/>
    </location>
</feature>
<protein>
    <submittedName>
        <fullName evidence="12">K+/H+ antiporter</fullName>
    </submittedName>
</protein>
<gene>
    <name evidence="12" type="ORF">A3835_04360</name>
</gene>
<proteinExistence type="predicted"/>
<dbReference type="Gene3D" id="3.30.70.1450">
    <property type="entry name" value="Regulator of K+ conductance, C-terminal domain"/>
    <property type="match status" value="1"/>
</dbReference>
<dbReference type="GO" id="GO:0015297">
    <property type="term" value="F:antiporter activity"/>
    <property type="evidence" value="ECO:0007669"/>
    <property type="project" value="UniProtKB-KW"/>
</dbReference>
<keyword evidence="7 10" id="KW-1133">Transmembrane helix</keyword>
<feature type="transmembrane region" description="Helical" evidence="10">
    <location>
        <begin position="117"/>
        <end position="136"/>
    </location>
</feature>
<dbReference type="PANTHER" id="PTHR32507:SF7">
    <property type="entry name" value="K(+)_H(+) ANTIPORTER NHAP2"/>
    <property type="match status" value="1"/>
</dbReference>
<dbReference type="Pfam" id="PF02080">
    <property type="entry name" value="TrkA_C"/>
    <property type="match status" value="1"/>
</dbReference>
<keyword evidence="4" id="KW-1003">Cell membrane</keyword>
<dbReference type="InterPro" id="IPR006153">
    <property type="entry name" value="Cation/H_exchanger_TM"/>
</dbReference>
<evidence type="ECO:0000256" key="6">
    <source>
        <dbReference type="ARBA" id="ARBA00022692"/>
    </source>
</evidence>
<keyword evidence="8" id="KW-0406">Ion transport</keyword>